<dbReference type="InterPro" id="IPR003877">
    <property type="entry name" value="SPRY_dom"/>
</dbReference>
<dbReference type="Pfam" id="PF00622">
    <property type="entry name" value="SPRY"/>
    <property type="match status" value="1"/>
</dbReference>
<evidence type="ECO:0000313" key="6">
    <source>
        <dbReference type="EMBL" id="KAJ7317342.1"/>
    </source>
</evidence>
<dbReference type="InterPro" id="IPR001870">
    <property type="entry name" value="B30.2/SPRY"/>
</dbReference>
<dbReference type="InterPro" id="IPR050143">
    <property type="entry name" value="TRIM/RBCC"/>
</dbReference>
<dbReference type="InterPro" id="IPR043136">
    <property type="entry name" value="B30.2/SPRY_sf"/>
</dbReference>
<name>A0A9Q1AWZ5_9SAUR</name>
<sequence>MAATVRLMPHLCQHDEVKRDSPLLILEQTWQKANVTLDPETAHPNLLLSNDLKSVRWESRRQELPDRPERFDWEPFILGREKFSSGKHWWVVGVEEMEGSSPTKAKQESVRRKEKTGPSPSEEKWEAEEKLAAKWRMWAVGVAKESVPRKGKVSLNPDGGIWALGKDLLDSPRIPLTPYRLTAFTSPERTLLSLRQEPKKIQVCLDYDKAHVAFFDADTKDLMAAFSSDSFSGEKICPFFWAYWGTRLSC</sequence>
<dbReference type="SUPFAM" id="SSF49899">
    <property type="entry name" value="Concanavalin A-like lectins/glucanases"/>
    <property type="match status" value="1"/>
</dbReference>
<evidence type="ECO:0000256" key="1">
    <source>
        <dbReference type="ARBA" id="ARBA00009651"/>
    </source>
</evidence>
<feature type="region of interest" description="Disordered" evidence="4">
    <location>
        <begin position="97"/>
        <end position="126"/>
    </location>
</feature>
<evidence type="ECO:0000259" key="5">
    <source>
        <dbReference type="PROSITE" id="PS50188"/>
    </source>
</evidence>
<evidence type="ECO:0000313" key="7">
    <source>
        <dbReference type="Proteomes" id="UP001142489"/>
    </source>
</evidence>
<dbReference type="EMBL" id="JAPFRF010000011">
    <property type="protein sequence ID" value="KAJ7317342.1"/>
    <property type="molecule type" value="Genomic_DNA"/>
</dbReference>
<dbReference type="PROSITE" id="PS50188">
    <property type="entry name" value="B302_SPRY"/>
    <property type="match status" value="1"/>
</dbReference>
<accession>A0A9Q1AWZ5</accession>
<dbReference type="PANTHER" id="PTHR24103">
    <property type="entry name" value="E3 UBIQUITIN-PROTEIN LIGASE TRIM"/>
    <property type="match status" value="1"/>
</dbReference>
<evidence type="ECO:0000256" key="3">
    <source>
        <dbReference type="ARBA" id="ARBA00034460"/>
    </source>
</evidence>
<organism evidence="6 7">
    <name type="scientific">Phrynocephalus forsythii</name>
    <dbReference type="NCBI Taxonomy" id="171643"/>
    <lineage>
        <taxon>Eukaryota</taxon>
        <taxon>Metazoa</taxon>
        <taxon>Chordata</taxon>
        <taxon>Craniata</taxon>
        <taxon>Vertebrata</taxon>
        <taxon>Euteleostomi</taxon>
        <taxon>Lepidosauria</taxon>
        <taxon>Squamata</taxon>
        <taxon>Bifurcata</taxon>
        <taxon>Unidentata</taxon>
        <taxon>Episquamata</taxon>
        <taxon>Toxicofera</taxon>
        <taxon>Iguania</taxon>
        <taxon>Acrodonta</taxon>
        <taxon>Agamidae</taxon>
        <taxon>Agaminae</taxon>
        <taxon>Phrynocephalus</taxon>
    </lineage>
</organism>
<keyword evidence="2" id="KW-0528">Neurotoxin</keyword>
<keyword evidence="7" id="KW-1185">Reference proteome</keyword>
<proteinExistence type="inferred from homology"/>
<dbReference type="InterPro" id="IPR013320">
    <property type="entry name" value="ConA-like_dom_sf"/>
</dbReference>
<dbReference type="PRINTS" id="PR01407">
    <property type="entry name" value="BUTYPHLNCDUF"/>
</dbReference>
<evidence type="ECO:0000256" key="4">
    <source>
        <dbReference type="SAM" id="MobiDB-lite"/>
    </source>
</evidence>
<dbReference type="AlphaFoldDB" id="A0A9Q1AWZ5"/>
<reference evidence="6" key="1">
    <citation type="journal article" date="2023" name="DNA Res.">
        <title>Chromosome-level genome assembly of Phrynocephalus forsythii using third-generation DNA sequencing and Hi-C analysis.</title>
        <authorList>
            <person name="Qi Y."/>
            <person name="Zhao W."/>
            <person name="Zhao Y."/>
            <person name="Niu C."/>
            <person name="Cao S."/>
            <person name="Zhang Y."/>
        </authorList>
    </citation>
    <scope>NUCLEOTIDE SEQUENCE</scope>
    <source>
        <tissue evidence="6">Muscle</tissue>
    </source>
</reference>
<protein>
    <recommendedName>
        <fullName evidence="5">B30.2/SPRY domain-containing protein</fullName>
    </recommendedName>
</protein>
<dbReference type="OrthoDB" id="9049620at2759"/>
<comment type="similarity">
    <text evidence="1">Belongs to the ohanin/vespryn family.</text>
</comment>
<evidence type="ECO:0000256" key="2">
    <source>
        <dbReference type="ARBA" id="ARBA00022699"/>
    </source>
</evidence>
<gene>
    <name evidence="6" type="ORF">JRQ81_003504</name>
</gene>
<dbReference type="InterPro" id="IPR006574">
    <property type="entry name" value="PRY"/>
</dbReference>
<comment type="caution">
    <text evidence="6">The sequence shown here is derived from an EMBL/GenBank/DDBJ whole genome shotgun (WGS) entry which is preliminary data.</text>
</comment>
<dbReference type="Gene3D" id="2.60.120.920">
    <property type="match status" value="1"/>
</dbReference>
<dbReference type="SMART" id="SM00589">
    <property type="entry name" value="PRY"/>
    <property type="match status" value="1"/>
</dbReference>
<dbReference type="Pfam" id="PF13765">
    <property type="entry name" value="PRY"/>
    <property type="match status" value="1"/>
</dbReference>
<keyword evidence="2" id="KW-0800">Toxin</keyword>
<dbReference type="InterPro" id="IPR003879">
    <property type="entry name" value="Butyrophylin_SPRY"/>
</dbReference>
<dbReference type="Proteomes" id="UP001142489">
    <property type="component" value="Unassembled WGS sequence"/>
</dbReference>
<comment type="function">
    <text evidence="3">Neurotoxin that produces dose-dependent hypolocomotion and hyperalgesia in mice. May directly act on the central nervous system, as it is 6500-fold more potent when administered intracerebroventricularly than intraperitoneal.</text>
</comment>
<feature type="domain" description="B30.2/SPRY" evidence="5">
    <location>
        <begin position="15"/>
        <end position="250"/>
    </location>
</feature>